<proteinExistence type="predicted"/>
<dbReference type="AlphaFoldDB" id="A0A931CHN1"/>
<gene>
    <name evidence="1" type="ORF">I4J89_40640</name>
</gene>
<organism evidence="1 2">
    <name type="scientific">Actinoplanes aureus</name>
    <dbReference type="NCBI Taxonomy" id="2792083"/>
    <lineage>
        <taxon>Bacteria</taxon>
        <taxon>Bacillati</taxon>
        <taxon>Actinomycetota</taxon>
        <taxon>Actinomycetes</taxon>
        <taxon>Micromonosporales</taxon>
        <taxon>Micromonosporaceae</taxon>
        <taxon>Actinoplanes</taxon>
    </lineage>
</organism>
<protein>
    <submittedName>
        <fullName evidence="1">Uncharacterized protein</fullName>
    </submittedName>
</protein>
<keyword evidence="2" id="KW-1185">Reference proteome</keyword>
<dbReference type="RefSeq" id="WP_196419547.1">
    <property type="nucleotide sequence ID" value="NZ_JADQTO010000030.1"/>
</dbReference>
<evidence type="ECO:0000313" key="1">
    <source>
        <dbReference type="EMBL" id="MBG0567772.1"/>
    </source>
</evidence>
<comment type="caution">
    <text evidence="1">The sequence shown here is derived from an EMBL/GenBank/DDBJ whole genome shotgun (WGS) entry which is preliminary data.</text>
</comment>
<dbReference type="EMBL" id="JADQTO010000030">
    <property type="protein sequence ID" value="MBG0567772.1"/>
    <property type="molecule type" value="Genomic_DNA"/>
</dbReference>
<accession>A0A931CHN1</accession>
<reference evidence="1" key="1">
    <citation type="submission" date="2020-11" db="EMBL/GenBank/DDBJ databases">
        <title>Isolation and identification of active actinomycetes.</title>
        <authorList>
            <person name="Sun X."/>
        </authorList>
    </citation>
    <scope>NUCLEOTIDE SEQUENCE</scope>
    <source>
        <strain evidence="1">NEAU-A11</strain>
    </source>
</reference>
<dbReference type="Proteomes" id="UP000598146">
    <property type="component" value="Unassembled WGS sequence"/>
</dbReference>
<evidence type="ECO:0000313" key="2">
    <source>
        <dbReference type="Proteomes" id="UP000598146"/>
    </source>
</evidence>
<sequence>MGYLAIVDRGYRGSLEAQFFDALYGVRMFAAQLGGIDLLLRGTSVTAALRPTGDVPQVTLGSEPVALSADPRSAISGLTGNGATVYVDAGSLADLGLGPEAVLPGCAVLDTTELAVRWAGYEQVWFL</sequence>
<name>A0A931CHN1_9ACTN</name>